<reference evidence="2 3" key="1">
    <citation type="submission" date="2019-07" db="EMBL/GenBank/DDBJ databases">
        <authorList>
            <person name="Kim J.K."/>
            <person name="Cheong H.-M."/>
            <person name="Choi Y."/>
            <person name="Hwang K.J."/>
            <person name="Lee S."/>
            <person name="Choi C."/>
        </authorList>
    </citation>
    <scope>NUCLEOTIDE SEQUENCE [LARGE SCALE GENOMIC DNA]</scope>
    <source>
        <strain evidence="2 3">KS 22</strain>
    </source>
</reference>
<organism evidence="2 3">
    <name type="scientific">Cohnella cholangitidis</name>
    <dbReference type="NCBI Taxonomy" id="2598458"/>
    <lineage>
        <taxon>Bacteria</taxon>
        <taxon>Bacillati</taxon>
        <taxon>Bacillota</taxon>
        <taxon>Bacilli</taxon>
        <taxon>Bacillales</taxon>
        <taxon>Paenibacillaceae</taxon>
        <taxon>Cohnella</taxon>
    </lineage>
</organism>
<dbReference type="EMBL" id="CP041969">
    <property type="protein sequence ID" value="QMV40053.1"/>
    <property type="molecule type" value="Genomic_DNA"/>
</dbReference>
<dbReference type="Proteomes" id="UP000515679">
    <property type="component" value="Chromosome"/>
</dbReference>
<evidence type="ECO:0008006" key="4">
    <source>
        <dbReference type="Google" id="ProtNLM"/>
    </source>
</evidence>
<protein>
    <recommendedName>
        <fullName evidence="4">DUF4362 domain-containing protein</fullName>
    </recommendedName>
</protein>
<sequence>MRNLVLIFSLILVIAGCSAQKEQQKNNLESSMNAVFNYKLNEIEDVHIDKVSQWLDNARRTGEEGQYFTFQDNTEDYISSYVYRKGYSNYEVSFIYDPNDTSSKGKVHVTGISKNPTDDKFIQIKMINDLSVLFILSDESLKNKLKLK</sequence>
<dbReference type="AlphaFoldDB" id="A0A7G5BSW9"/>
<evidence type="ECO:0000313" key="3">
    <source>
        <dbReference type="Proteomes" id="UP000515679"/>
    </source>
</evidence>
<evidence type="ECO:0000256" key="1">
    <source>
        <dbReference type="SAM" id="SignalP"/>
    </source>
</evidence>
<name>A0A7G5BSW9_9BACL</name>
<keyword evidence="1" id="KW-0732">Signal</keyword>
<accession>A0A7G5BSW9</accession>
<proteinExistence type="predicted"/>
<dbReference type="RefSeq" id="WP_182301388.1">
    <property type="nucleotide sequence ID" value="NZ_CP041969.1"/>
</dbReference>
<evidence type="ECO:0000313" key="2">
    <source>
        <dbReference type="EMBL" id="QMV40053.1"/>
    </source>
</evidence>
<dbReference type="KEGG" id="cchl:FPL14_01690"/>
<dbReference type="PROSITE" id="PS51257">
    <property type="entry name" value="PROKAR_LIPOPROTEIN"/>
    <property type="match status" value="1"/>
</dbReference>
<gene>
    <name evidence="2" type="ORF">FPL14_01690</name>
</gene>
<keyword evidence="3" id="KW-1185">Reference proteome</keyword>
<feature type="signal peptide" evidence="1">
    <location>
        <begin position="1"/>
        <end position="19"/>
    </location>
</feature>
<feature type="chain" id="PRO_5039497666" description="DUF4362 domain-containing protein" evidence="1">
    <location>
        <begin position="20"/>
        <end position="148"/>
    </location>
</feature>